<dbReference type="RefSeq" id="XP_004361197.1">
    <property type="nucleotide sequence ID" value="XM_004361140.1"/>
</dbReference>
<proteinExistence type="predicted"/>
<feature type="region of interest" description="Disordered" evidence="1">
    <location>
        <begin position="629"/>
        <end position="672"/>
    </location>
</feature>
<evidence type="ECO:0000313" key="3">
    <source>
        <dbReference type="EMBL" id="EGG23346.1"/>
    </source>
</evidence>
<evidence type="ECO:0000256" key="2">
    <source>
        <dbReference type="SAM" id="Phobius"/>
    </source>
</evidence>
<feature type="compositionally biased region" description="Low complexity" evidence="1">
    <location>
        <begin position="650"/>
        <end position="672"/>
    </location>
</feature>
<feature type="transmembrane region" description="Helical" evidence="2">
    <location>
        <begin position="1057"/>
        <end position="1077"/>
    </location>
</feature>
<dbReference type="EMBL" id="GL883008">
    <property type="protein sequence ID" value="EGG23346.1"/>
    <property type="molecule type" value="Genomic_DNA"/>
</dbReference>
<feature type="transmembrane region" description="Helical" evidence="2">
    <location>
        <begin position="539"/>
        <end position="558"/>
    </location>
</feature>
<dbReference type="GeneID" id="14875453"/>
<reference evidence="4" key="1">
    <citation type="journal article" date="2011" name="Genome Res.">
        <title>Phylogeny-wide analysis of social amoeba genomes highlights ancient origins for complex intercellular communication.</title>
        <authorList>
            <person name="Heidel A.J."/>
            <person name="Lawal H.M."/>
            <person name="Felder M."/>
            <person name="Schilde C."/>
            <person name="Helps N.R."/>
            <person name="Tunggal B."/>
            <person name="Rivero F."/>
            <person name="John U."/>
            <person name="Schleicher M."/>
            <person name="Eichinger L."/>
            <person name="Platzer M."/>
            <person name="Noegel A.A."/>
            <person name="Schaap P."/>
            <person name="Gloeckner G."/>
        </authorList>
    </citation>
    <scope>NUCLEOTIDE SEQUENCE [LARGE SCALE GENOMIC DNA]</scope>
    <source>
        <strain evidence="4">SH3</strain>
    </source>
</reference>
<feature type="transmembrane region" description="Helical" evidence="2">
    <location>
        <begin position="765"/>
        <end position="787"/>
    </location>
</feature>
<evidence type="ECO:0000313" key="4">
    <source>
        <dbReference type="Proteomes" id="UP000007797"/>
    </source>
</evidence>
<dbReference type="Gene3D" id="3.40.720.10">
    <property type="entry name" value="Alkaline Phosphatase, subunit A"/>
    <property type="match status" value="1"/>
</dbReference>
<dbReference type="PANTHER" id="PTHR35261">
    <property type="entry name" value="ORGANELLAR PROTEIN, PUTATIVE-RELATED-RELATED"/>
    <property type="match status" value="1"/>
</dbReference>
<dbReference type="SUPFAM" id="SSF53649">
    <property type="entry name" value="Alkaline phosphatase-like"/>
    <property type="match status" value="1"/>
</dbReference>
<accession>F4PLC4</accession>
<keyword evidence="2" id="KW-1133">Transmembrane helix</keyword>
<dbReference type="InterPro" id="IPR052884">
    <property type="entry name" value="VID_Regulator"/>
</dbReference>
<feature type="transmembrane region" description="Helical" evidence="2">
    <location>
        <begin position="860"/>
        <end position="878"/>
    </location>
</feature>
<feature type="transmembrane region" description="Helical" evidence="2">
    <location>
        <begin position="600"/>
        <end position="622"/>
    </location>
</feature>
<organism evidence="3 4">
    <name type="scientific">Cavenderia fasciculata</name>
    <name type="common">Slime mold</name>
    <name type="synonym">Dictyostelium fasciculatum</name>
    <dbReference type="NCBI Taxonomy" id="261658"/>
    <lineage>
        <taxon>Eukaryota</taxon>
        <taxon>Amoebozoa</taxon>
        <taxon>Evosea</taxon>
        <taxon>Eumycetozoa</taxon>
        <taxon>Dictyostelia</taxon>
        <taxon>Acytosteliales</taxon>
        <taxon>Cavenderiaceae</taxon>
        <taxon>Cavenderia</taxon>
    </lineage>
</organism>
<gene>
    <name evidence="3" type="ORF">DFA_05478</name>
</gene>
<keyword evidence="4" id="KW-1185">Reference proteome</keyword>
<feature type="transmembrane region" description="Helical" evidence="2">
    <location>
        <begin position="829"/>
        <end position="848"/>
    </location>
</feature>
<name>F4PLC4_CACFS</name>
<dbReference type="InterPro" id="IPR017850">
    <property type="entry name" value="Alkaline_phosphatase_core_sf"/>
</dbReference>
<dbReference type="PANTHER" id="PTHR35261:SF3">
    <property type="entry name" value="VACUOLAR IMPORT AND DEGRADATION PROTEIN 22"/>
    <property type="match status" value="1"/>
</dbReference>
<feature type="transmembrane region" description="Helical" evidence="2">
    <location>
        <begin position="937"/>
        <end position="959"/>
    </location>
</feature>
<feature type="region of interest" description="Disordered" evidence="1">
    <location>
        <begin position="1"/>
        <end position="33"/>
    </location>
</feature>
<feature type="transmembrane region" description="Helical" evidence="2">
    <location>
        <begin position="570"/>
        <end position="588"/>
    </location>
</feature>
<dbReference type="Proteomes" id="UP000007797">
    <property type="component" value="Unassembled WGS sequence"/>
</dbReference>
<feature type="transmembrane region" description="Helical" evidence="2">
    <location>
        <begin position="979"/>
        <end position="1000"/>
    </location>
</feature>
<evidence type="ECO:0008006" key="5">
    <source>
        <dbReference type="Google" id="ProtNLM"/>
    </source>
</evidence>
<feature type="transmembrane region" description="Helical" evidence="2">
    <location>
        <begin position="1033"/>
        <end position="1051"/>
    </location>
</feature>
<sequence>MKSNYRYNRYNRSSNSSTSNNNNSYLSSSSSSSSSYYRQQQQQQSFFTQGRSKLWNNDLLNSFGNTIYNNPLVVKVQPYVSRLSQWTSRVGRGRLAMLLQTLVLLMLLVNTLDKFQMTDDADTTLTKIRNNLCGPMIDQDSRQPIFGDDLIAPSTSRQALCQGASSHTQFKKYVWIFVDSLAHDQATDLVSAFRAHSAQADYPGGTNTYRILNEGFKFSTAIYTSFFTGKIPTNYAGKPIRGDNIFAQFRTSGIKSRYIGPDFPTLGLLGDSEERERYFDEYTIIPDETAILSTLFGENNNNEPATPDSVSAVMDELTGDGETSVMLTSNLLDDKIHRRGKYDPPTLKLLEFLNRNIPLLHQWVDAHPDYVLIVNSDHGGSKTGGVHEGELHGKKDEGNEGFMMIHSASSNFRRMMKSDEEPPWLDTVDIAPTLSRYFKEVNIPVESLGKVPVPQSTLLKASSIQFLKTVYSDLLSNAIQIHHLATLKGFDFNANKYSRAIELGTTVEDEKVLLDKIQQLNDFIVSIKGPMIDFKKYPATYLFFIGILIILIQVINLLYEPNLLEDLNNYVIPTVLLFFFLYIDFLFLKFDYHKHFTQIFSLYLAITTITLLYIIACVVRDVTLDMSNSDNNNNNSNNNNIKDSTITIGNNNNNNNNNNTNNNNTNNLNNNNNVVDLNQIKQQEMDQLQQQQNSTQQENQKQMNYVNPHDIVSGFSEIDMGSNQLQQTQQQQQLQSNNNSFFGNSNNEMFMTTSQHYTNNELIEWLMTTLGYVCYGTTAYYVSALIMEYLPMAYEKFQVFGPLLNLALGSYLIVTLFKRRQQQSVTSPLTVLTLNSAGYIAVLVLTFLYEFSGFVKLMQLGFIILFFSFGYLFITNRLEDSYIVTALLLYTVSTDDQRFYLLAIYLPSFYFLTNIYSGSNVRFLNPQYGVNKTIARLLFFLLIILAFGCYITMGGEFNMNVDVRAGNVGLVNMEDYPTFSGFLMLYHKLGYFFVLVTFLLRFAKTTESCSEHWSGDVEGQGHFSLKYWMFRYLAQKAVIMMWIFNLNFWLYKDYLDCFIVTIIISIVVVGYGASLLLDDICRIAQPTITQLLIKLRKSSS</sequence>
<dbReference type="OrthoDB" id="17015at2759"/>
<keyword evidence="2" id="KW-0812">Transmembrane</keyword>
<protein>
    <recommendedName>
        <fullName evidence="5">Transmembrane protein</fullName>
    </recommendedName>
</protein>
<feature type="transmembrane region" description="Helical" evidence="2">
    <location>
        <begin position="799"/>
        <end position="817"/>
    </location>
</feature>
<dbReference type="AlphaFoldDB" id="F4PLC4"/>
<evidence type="ECO:0000256" key="1">
    <source>
        <dbReference type="SAM" id="MobiDB-lite"/>
    </source>
</evidence>
<keyword evidence="2" id="KW-0472">Membrane</keyword>
<feature type="compositionally biased region" description="Low complexity" evidence="1">
    <location>
        <begin position="629"/>
        <end position="640"/>
    </location>
</feature>
<feature type="transmembrane region" description="Helical" evidence="2">
    <location>
        <begin position="898"/>
        <end position="916"/>
    </location>
</feature>
<dbReference type="OMA" id="FLKFDYH"/>
<dbReference type="KEGG" id="dfa:DFA_05478"/>